<dbReference type="PROSITE" id="PS50902">
    <property type="entry name" value="FLAVODOXIN_LIKE"/>
    <property type="match status" value="1"/>
</dbReference>
<evidence type="ECO:0000259" key="1">
    <source>
        <dbReference type="PROSITE" id="PS50902"/>
    </source>
</evidence>
<dbReference type="PROSITE" id="PS00201">
    <property type="entry name" value="FLAVODOXIN"/>
    <property type="match status" value="1"/>
</dbReference>
<dbReference type="InterPro" id="IPR008254">
    <property type="entry name" value="Flavodoxin/NO_synth"/>
</dbReference>
<gene>
    <name evidence="2" type="ORF">UR61_C0024G0007</name>
</gene>
<dbReference type="Pfam" id="PF12724">
    <property type="entry name" value="Flavodoxin_5"/>
    <property type="match status" value="1"/>
</dbReference>
<name>A0A0G0EDI5_9BACT</name>
<dbReference type="EMBL" id="LBPV01000024">
    <property type="protein sequence ID" value="KKP65432.1"/>
    <property type="molecule type" value="Genomic_DNA"/>
</dbReference>
<dbReference type="SUPFAM" id="SSF52218">
    <property type="entry name" value="Flavoproteins"/>
    <property type="match status" value="1"/>
</dbReference>
<dbReference type="InterPro" id="IPR026816">
    <property type="entry name" value="Flavodoxin_dom"/>
</dbReference>
<comment type="caution">
    <text evidence="2">The sequence shown here is derived from an EMBL/GenBank/DDBJ whole genome shotgun (WGS) entry which is preliminary data.</text>
</comment>
<feature type="domain" description="Flavodoxin-like" evidence="1">
    <location>
        <begin position="3"/>
        <end position="154"/>
    </location>
</feature>
<protein>
    <submittedName>
        <fullName evidence="2">Flavodoxin/nitric oxide synthase</fullName>
    </submittedName>
</protein>
<dbReference type="Proteomes" id="UP000033866">
    <property type="component" value="Unassembled WGS sequence"/>
</dbReference>
<dbReference type="GO" id="GO:0009055">
    <property type="term" value="F:electron transfer activity"/>
    <property type="evidence" value="ECO:0007669"/>
    <property type="project" value="InterPro"/>
</dbReference>
<proteinExistence type="predicted"/>
<dbReference type="InterPro" id="IPR029039">
    <property type="entry name" value="Flavoprotein-like_sf"/>
</dbReference>
<dbReference type="InterPro" id="IPR001226">
    <property type="entry name" value="Flavodoxin_CS"/>
</dbReference>
<dbReference type="Gene3D" id="3.40.50.360">
    <property type="match status" value="1"/>
</dbReference>
<dbReference type="GO" id="GO:0010181">
    <property type="term" value="F:FMN binding"/>
    <property type="evidence" value="ECO:0007669"/>
    <property type="project" value="InterPro"/>
</dbReference>
<organism evidence="2 3">
    <name type="scientific">candidate division WS6 bacterium GW2011_GWE1_34_7</name>
    <dbReference type="NCBI Taxonomy" id="1619093"/>
    <lineage>
        <taxon>Bacteria</taxon>
        <taxon>Candidatus Dojkabacteria</taxon>
    </lineage>
</organism>
<sequence length="158" mass="17474">MRTLIIYDSLHGNTKEIAEAIYNGIAQPDTKILPVEKAITDDLKDIKLLIVGSPTHGGTAKPTLLDFLKRIQKDSLVGIKIATFDTRFLEEKQKVALRLLMKTIGYAAPKIAKILESKGGELIVKPEGFFVKKAEGPLLNGEIQRAKEWGKSVYNNIS</sequence>
<evidence type="ECO:0000313" key="2">
    <source>
        <dbReference type="EMBL" id="KKP65432.1"/>
    </source>
</evidence>
<evidence type="ECO:0000313" key="3">
    <source>
        <dbReference type="Proteomes" id="UP000033866"/>
    </source>
</evidence>
<reference evidence="2 3" key="1">
    <citation type="journal article" date="2015" name="Nature">
        <title>rRNA introns, odd ribosomes, and small enigmatic genomes across a large radiation of phyla.</title>
        <authorList>
            <person name="Brown C.T."/>
            <person name="Hug L.A."/>
            <person name="Thomas B.C."/>
            <person name="Sharon I."/>
            <person name="Castelle C.J."/>
            <person name="Singh A."/>
            <person name="Wilkins M.J."/>
            <person name="Williams K.H."/>
            <person name="Banfield J.F."/>
        </authorList>
    </citation>
    <scope>NUCLEOTIDE SEQUENCE [LARGE SCALE GENOMIC DNA]</scope>
</reference>
<accession>A0A0G0EDI5</accession>
<dbReference type="AlphaFoldDB" id="A0A0G0EDI5"/>